<dbReference type="EMBL" id="CM004387">
    <property type="protein sequence ID" value="OAY60510.1"/>
    <property type="molecule type" value="Genomic_DNA"/>
</dbReference>
<evidence type="ECO:0000259" key="8">
    <source>
        <dbReference type="SMART" id="SM01031"/>
    </source>
</evidence>
<dbReference type="Gene3D" id="3.30.70.2460">
    <property type="entry name" value="Rad4, beta-hairpin domain BHD3"/>
    <property type="match status" value="1"/>
</dbReference>
<dbReference type="GO" id="GO:0003697">
    <property type="term" value="F:single-stranded DNA binding"/>
    <property type="evidence" value="ECO:0000318"/>
    <property type="project" value="GO_Central"/>
</dbReference>
<dbReference type="STRING" id="3983.A0A251LQX9"/>
<keyword evidence="3" id="KW-0227">DNA damage</keyword>
<dbReference type="FunFam" id="3.30.70.2460:FF:000001">
    <property type="entry name" value="DNA repair protein Rad4 family"/>
    <property type="match status" value="1"/>
</dbReference>
<dbReference type="InterPro" id="IPR038765">
    <property type="entry name" value="Papain-like_cys_pep_sf"/>
</dbReference>
<dbReference type="Pfam" id="PF10405">
    <property type="entry name" value="BHD_3"/>
    <property type="match status" value="1"/>
</dbReference>
<dbReference type="SMART" id="SM01031">
    <property type="entry name" value="BHD_2"/>
    <property type="match status" value="1"/>
</dbReference>
<reference evidence="10 11" key="1">
    <citation type="submission" date="2016-02" db="EMBL/GenBank/DDBJ databases">
        <title>WGS assembly of Manihot esculenta.</title>
        <authorList>
            <person name="Bredeson J.V."/>
            <person name="Prochnik S.E."/>
            <person name="Lyons J.B."/>
            <person name="Schmutz J."/>
            <person name="Grimwood J."/>
            <person name="Vrebalov J."/>
            <person name="Bart R.S."/>
            <person name="Amuge T."/>
            <person name="Ferguson M.E."/>
            <person name="Green R."/>
            <person name="Putnam N."/>
            <person name="Stites J."/>
            <person name="Rounsley S."/>
            <person name="Rokhsar D.S."/>
        </authorList>
    </citation>
    <scope>NUCLEOTIDE SEQUENCE [LARGE SCALE GENOMIC DNA]</scope>
    <source>
        <strain evidence="11">cv. AM560-2</strain>
        <tissue evidence="10">Leaf</tissue>
    </source>
</reference>
<dbReference type="Gene3D" id="3.90.260.10">
    <property type="entry name" value="Transglutaminase-like"/>
    <property type="match status" value="1"/>
</dbReference>
<organism evidence="10 11">
    <name type="scientific">Manihot esculenta</name>
    <name type="common">Cassava</name>
    <name type="synonym">Jatropha manihot</name>
    <dbReference type="NCBI Taxonomy" id="3983"/>
    <lineage>
        <taxon>Eukaryota</taxon>
        <taxon>Viridiplantae</taxon>
        <taxon>Streptophyta</taxon>
        <taxon>Embryophyta</taxon>
        <taxon>Tracheophyta</taxon>
        <taxon>Spermatophyta</taxon>
        <taxon>Magnoliopsida</taxon>
        <taxon>eudicotyledons</taxon>
        <taxon>Gunneridae</taxon>
        <taxon>Pentapetalae</taxon>
        <taxon>rosids</taxon>
        <taxon>fabids</taxon>
        <taxon>Malpighiales</taxon>
        <taxon>Euphorbiaceae</taxon>
        <taxon>Crotonoideae</taxon>
        <taxon>Manihoteae</taxon>
        <taxon>Manihot</taxon>
    </lineage>
</organism>
<evidence type="ECO:0000256" key="3">
    <source>
        <dbReference type="ARBA" id="ARBA00022763"/>
    </source>
</evidence>
<dbReference type="GO" id="GO:0006289">
    <property type="term" value="P:nucleotide-excision repair"/>
    <property type="evidence" value="ECO:0000318"/>
    <property type="project" value="GO_Central"/>
</dbReference>
<evidence type="ECO:0000256" key="4">
    <source>
        <dbReference type="ARBA" id="ARBA00023204"/>
    </source>
</evidence>
<feature type="domain" description="Rad4 beta-hairpin" evidence="9">
    <location>
        <begin position="680"/>
        <end position="754"/>
    </location>
</feature>
<evidence type="ECO:0000256" key="5">
    <source>
        <dbReference type="ARBA" id="ARBA00023242"/>
    </source>
</evidence>
<accession>A0A251LQX9</accession>
<dbReference type="Proteomes" id="UP000091857">
    <property type="component" value="Chromosome 1"/>
</dbReference>
<feature type="compositionally biased region" description="Basic and acidic residues" evidence="6">
    <location>
        <begin position="809"/>
        <end position="819"/>
    </location>
</feature>
<feature type="domain" description="Rad4 beta-hairpin" evidence="8">
    <location>
        <begin position="610"/>
        <end position="673"/>
    </location>
</feature>
<proteinExistence type="inferred from homology"/>
<dbReference type="EMBL" id="CM004387">
    <property type="protein sequence ID" value="OAY60511.1"/>
    <property type="molecule type" value="Genomic_DNA"/>
</dbReference>
<keyword evidence="5" id="KW-0539">Nucleus</keyword>
<dbReference type="PANTHER" id="PTHR12135">
    <property type="entry name" value="DNA REPAIR PROTEIN XP-C / RAD4"/>
    <property type="match status" value="1"/>
</dbReference>
<dbReference type="SUPFAM" id="SSF54001">
    <property type="entry name" value="Cysteine proteinases"/>
    <property type="match status" value="1"/>
</dbReference>
<dbReference type="AlphaFoldDB" id="A0A251LQX9"/>
<dbReference type="SMART" id="SM01032">
    <property type="entry name" value="BHD_3"/>
    <property type="match status" value="1"/>
</dbReference>
<evidence type="ECO:0000313" key="10">
    <source>
        <dbReference type="EMBL" id="OAY60511.1"/>
    </source>
</evidence>
<dbReference type="GO" id="GO:0071942">
    <property type="term" value="C:XPC complex"/>
    <property type="evidence" value="ECO:0000318"/>
    <property type="project" value="GO_Central"/>
</dbReference>
<dbReference type="InterPro" id="IPR018326">
    <property type="entry name" value="Rad4_beta-hairpin_dom1"/>
</dbReference>
<comment type="similarity">
    <text evidence="2">Belongs to the XPC family.</text>
</comment>
<keyword evidence="4" id="KW-0234">DNA repair</keyword>
<dbReference type="GO" id="GO:0000111">
    <property type="term" value="C:nucleotide-excision repair factor 2 complex"/>
    <property type="evidence" value="ECO:0000318"/>
    <property type="project" value="GO_Central"/>
</dbReference>
<keyword evidence="11" id="KW-1185">Reference proteome</keyword>
<dbReference type="InterPro" id="IPR018328">
    <property type="entry name" value="Rad4_beta-hairpin_dom3"/>
</dbReference>
<dbReference type="Gene3D" id="2.20.20.110">
    <property type="entry name" value="Rad4, beta-hairpin domain BHD1"/>
    <property type="match status" value="1"/>
</dbReference>
<dbReference type="GO" id="GO:0003684">
    <property type="term" value="F:damaged DNA binding"/>
    <property type="evidence" value="ECO:0000318"/>
    <property type="project" value="GO_Central"/>
</dbReference>
<dbReference type="Gramene" id="Manes.01G118300.2.v8.1">
    <property type="protein sequence ID" value="Manes.01G118300.2.v8.1.CDS"/>
    <property type="gene ID" value="Manes.01G118300.v8.1"/>
</dbReference>
<evidence type="ECO:0000256" key="6">
    <source>
        <dbReference type="SAM" id="MobiDB-lite"/>
    </source>
</evidence>
<dbReference type="Pfam" id="PF10404">
    <property type="entry name" value="BHD_2"/>
    <property type="match status" value="1"/>
</dbReference>
<name>A0A251LQX9_MANES</name>
<gene>
    <name evidence="10" type="ORF">MANES_01G118300</name>
</gene>
<protein>
    <recommendedName>
        <fullName evidence="12">Rad4 beta-hairpin domain-containing protein</fullName>
    </recommendedName>
</protein>
<feature type="domain" description="Rad4 beta-hairpin" evidence="7">
    <location>
        <begin position="557"/>
        <end position="608"/>
    </location>
</feature>
<dbReference type="InterPro" id="IPR004583">
    <property type="entry name" value="DNA_repair_Rad4"/>
</dbReference>
<dbReference type="GO" id="GO:0006298">
    <property type="term" value="P:mismatch repair"/>
    <property type="evidence" value="ECO:0000318"/>
    <property type="project" value="GO_Central"/>
</dbReference>
<evidence type="ECO:0000256" key="1">
    <source>
        <dbReference type="ARBA" id="ARBA00004123"/>
    </source>
</evidence>
<dbReference type="GO" id="GO:0005737">
    <property type="term" value="C:cytoplasm"/>
    <property type="evidence" value="ECO:0000318"/>
    <property type="project" value="GO_Central"/>
</dbReference>
<evidence type="ECO:0000256" key="2">
    <source>
        <dbReference type="ARBA" id="ARBA00009525"/>
    </source>
</evidence>
<dbReference type="OrthoDB" id="300780at2759"/>
<dbReference type="Pfam" id="PF03835">
    <property type="entry name" value="Rad4"/>
    <property type="match status" value="1"/>
</dbReference>
<comment type="subcellular location">
    <subcellularLocation>
        <location evidence="1">Nucleus</location>
    </subcellularLocation>
</comment>
<evidence type="ECO:0000313" key="11">
    <source>
        <dbReference type="Proteomes" id="UP000091857"/>
    </source>
</evidence>
<dbReference type="InterPro" id="IPR036985">
    <property type="entry name" value="Transglutaminase-like_sf"/>
</dbReference>
<dbReference type="InterPro" id="IPR018325">
    <property type="entry name" value="Rad4/PNGase_transGLS-fold"/>
</dbReference>
<dbReference type="SMART" id="SM01030">
    <property type="entry name" value="BHD_1"/>
    <property type="match status" value="1"/>
</dbReference>
<evidence type="ECO:0000259" key="9">
    <source>
        <dbReference type="SMART" id="SM01032"/>
    </source>
</evidence>
<feature type="region of interest" description="Disordered" evidence="6">
    <location>
        <begin position="809"/>
        <end position="847"/>
    </location>
</feature>
<dbReference type="OMA" id="WVHIDAV"/>
<evidence type="ECO:0000259" key="7">
    <source>
        <dbReference type="SMART" id="SM01030"/>
    </source>
</evidence>
<dbReference type="Pfam" id="PF10403">
    <property type="entry name" value="BHD_1"/>
    <property type="match status" value="1"/>
</dbReference>
<evidence type="ECO:0008006" key="12">
    <source>
        <dbReference type="Google" id="ProtNLM"/>
    </source>
</evidence>
<dbReference type="InterPro" id="IPR018327">
    <property type="entry name" value="BHD_2"/>
</dbReference>
<dbReference type="PANTHER" id="PTHR12135:SF0">
    <property type="entry name" value="DNA REPAIR PROTEIN COMPLEMENTING XP-C CELLS"/>
    <property type="match status" value="1"/>
</dbReference>
<sequence>MGAERESLTDFSRESVDKVVRRVNARGSSGTKGNGKQVVVDTGVTWSDLDGGNFRDSLRNNDDEIDDIDWEDGSNSLLDSASNHHLGDDSTRTVTIEFSESLDFAKRKPVRRATSEEKELAEIVHKVHLLCLLARGRLVDSACDDPLIQASLLSLLPSHLLKVSGVPKLSANALSPLVSWFHNNFHVRSCASEKRSFQKALAFALETREGTPDEITALFVALFRALKLTTRFVSILDVASLKPSVDRCESSSQDKSRVHSGIFNNSTLMVNRQREFITPPVESFSYNEKNNMCETSSKLPWKSKISYPRGEQTCSKDPPDTIELKNQTTDTFSCEAQDRVSESCSSPKCQGSKRKGDLEFEMQIQMAMFATGITTPQSSMRSDVRSSTSDSSKIASPLKRIKTIASEGSPSHGISTAVGSQKIGSPLYWAEVYCSGENLTGKWVHVDVVNAIIDGEQKVEAAAAACKTSLRYVVAFAGHGAKDVTRRYCMKWYKIAPQRVNSDWWDEVLAPLRGLESGATGGPEVAERNIDIESSERNSSVATRNSLEDVELETRALTEPLPTNQLAYKNHQLYAIERWLTRCQILHPRGPTLGFCSGHPVYPRACVQTLKTKERWLREGLQVKSSELPAKVLRQSGKLKKVKLLEDDDYDGAEPRGTIELYGKWQLEPLQLPHAVNGIVPKNERGQVDVWSEKCVPPGTVHLRLPRVFHVAKKLEIDYAPAMVGFEFKNGRSFPVFEGIVVCAEFKDAILEAYAEEEERRETEEKKRYEAQAISRWYQLLSSGITRQRLQNCYANSSLQMSSNIQDKNYKSDVHDSNQPRKQSRGCQKEDAQNTVSEVPPVDQTEDHEHVFLVEEERFDEEISVKTKRCHCGFSVQVEEL</sequence>
<dbReference type="InterPro" id="IPR042488">
    <property type="entry name" value="Rad4_BHD3_sf"/>
</dbReference>